<dbReference type="InterPro" id="IPR029063">
    <property type="entry name" value="SAM-dependent_MTases_sf"/>
</dbReference>
<dbReference type="GO" id="GO:0008757">
    <property type="term" value="F:S-adenosylmethionine-dependent methyltransferase activity"/>
    <property type="evidence" value="ECO:0007669"/>
    <property type="project" value="InterPro"/>
</dbReference>
<name>A0A6N2NE18_SALVM</name>
<dbReference type="CDD" id="cd02440">
    <property type="entry name" value="AdoMet_MTases"/>
    <property type="match status" value="3"/>
</dbReference>
<protein>
    <recommendedName>
        <fullName evidence="1">Methyltransferase type 11 domain-containing protein</fullName>
    </recommendedName>
</protein>
<sequence length="969" mass="108030">MAGLFDKQADLYLDGRPTYPARWYSMLADHTLHHSLAWDVGTGNGQAALGVAEHYEQVIGTDVSEAQLKRSLTHPRVRYFHTPLSMSDDEIISLIGGENSVDLVTVAQAVHWFDLPKFYSLVARLLRKPGGVLAVWCYNDVAVSPAFDSAFKRFHDSTLPFWHPNVQPLFEGYKRLPFPFESVGLGSEGKPLELDIPKEMSFDGFLKMISSWSAVVTAKEQGVDLLSQSVVEELETVWGGSKLVRSVIYKAFMLAGKVKLKRQRSVLAVWGYNINTIHVNLEIDSQLSKYSIDCYNQTLPFPFESVDVGCEDFGSFSPVNTAKRQTVDLSSEEDCLTSKQIYTWMEDQLIQPDGIQCLPIKPSTTPWLGMLVLAMAKLLLVAEHYEQVIGTDVSEAQLKRSLTHPRVRYFHTPLSMSDDEIISLIGGENSVDLVTVAQAVHWFDLPKFYSLVARLLRKPGGVLAVWCYNGASVSPAFDSAFKRFHDSSLPFWHPNAQLVFEGYKRLPFPFESVGLGSEGKPLELDMPKELSFDGFLKMVSSWSAVVTAKEKGVDLLSQSVVKELETAWGGSKLVRSVIAKAFMLAGKAAIYLTARPGYPRKWFSKLAALSPHHYLAWDIGIGNVQATIGVAEPYKQVNAGDISEEQLKHAVPHAQVQYLLTPSSNTLPFPFESVDVGCEDFGSFSPVNTAKRQTVDLSSERFNMANNNLDNYLFNKQAVVYSEARPRYPSEWFSMLAALTPQHSVAWDVGTGNGQAAISVAEVYEKVIATDISDEQLQQAIPHPQVQYVHTPLEMSDDELVSLIGGENSVDLITAATAVQWFDLDRFYPIVKRVLRKPGGIIAVWCYGSVEFSPEIDAILRRFYDLGKPFQSQSFKIASQCYKTLPFPFESVGVGCEGKPLELDMHKVMSFQGLLKFLSSLPVVHIAKEQGVDLLPEELLKDFERAWGEPESVRTATYKTYMLAGKVKL</sequence>
<dbReference type="SUPFAM" id="SSF53335">
    <property type="entry name" value="S-adenosyl-L-methionine-dependent methyltransferases"/>
    <property type="match status" value="3"/>
</dbReference>
<feature type="domain" description="Methyltransferase type 11" evidence="1">
    <location>
        <begin position="748"/>
        <end position="843"/>
    </location>
</feature>
<evidence type="ECO:0000259" key="1">
    <source>
        <dbReference type="Pfam" id="PF08241"/>
    </source>
</evidence>
<accession>A0A6N2NE18</accession>
<dbReference type="InterPro" id="IPR013216">
    <property type="entry name" value="Methyltransf_11"/>
</dbReference>
<feature type="domain" description="Methyltransferase type 11" evidence="1">
    <location>
        <begin position="39"/>
        <end position="134"/>
    </location>
</feature>
<dbReference type="Pfam" id="PF08241">
    <property type="entry name" value="Methyltransf_11"/>
    <property type="match status" value="3"/>
</dbReference>
<gene>
    <name evidence="2" type="ORF">SVIM_LOCUS487139</name>
</gene>
<dbReference type="PANTHER" id="PTHR44575">
    <property type="entry name" value="OS01G0589200 PROTEIN"/>
    <property type="match status" value="1"/>
</dbReference>
<dbReference type="AlphaFoldDB" id="A0A6N2NE18"/>
<dbReference type="PANTHER" id="PTHR44575:SF2">
    <property type="entry name" value="OS01G0589200 PROTEIN"/>
    <property type="match status" value="1"/>
</dbReference>
<proteinExistence type="predicted"/>
<evidence type="ECO:0000313" key="2">
    <source>
        <dbReference type="EMBL" id="VFU63839.1"/>
    </source>
</evidence>
<dbReference type="EMBL" id="CAADRP010002229">
    <property type="protein sequence ID" value="VFU63839.1"/>
    <property type="molecule type" value="Genomic_DNA"/>
</dbReference>
<organism evidence="2">
    <name type="scientific">Salix viminalis</name>
    <name type="common">Common osier</name>
    <name type="synonym">Basket willow</name>
    <dbReference type="NCBI Taxonomy" id="40686"/>
    <lineage>
        <taxon>Eukaryota</taxon>
        <taxon>Viridiplantae</taxon>
        <taxon>Streptophyta</taxon>
        <taxon>Embryophyta</taxon>
        <taxon>Tracheophyta</taxon>
        <taxon>Spermatophyta</taxon>
        <taxon>Magnoliopsida</taxon>
        <taxon>eudicotyledons</taxon>
        <taxon>Gunneridae</taxon>
        <taxon>Pentapetalae</taxon>
        <taxon>rosids</taxon>
        <taxon>fabids</taxon>
        <taxon>Malpighiales</taxon>
        <taxon>Salicaceae</taxon>
        <taxon>Saliceae</taxon>
        <taxon>Salix</taxon>
    </lineage>
</organism>
<dbReference type="Gene3D" id="3.40.50.150">
    <property type="entry name" value="Vaccinia Virus protein VP39"/>
    <property type="match status" value="4"/>
</dbReference>
<reference evidence="2" key="1">
    <citation type="submission" date="2019-03" db="EMBL/GenBank/DDBJ databases">
        <authorList>
            <person name="Mank J."/>
            <person name="Almeida P."/>
        </authorList>
    </citation>
    <scope>NUCLEOTIDE SEQUENCE</scope>
    <source>
        <strain evidence="2">78183</strain>
    </source>
</reference>
<feature type="domain" description="Methyltransferase type 11" evidence="1">
    <location>
        <begin position="380"/>
        <end position="464"/>
    </location>
</feature>